<comment type="caution">
    <text evidence="1">The sequence shown here is derived from an EMBL/GenBank/DDBJ whole genome shotgun (WGS) entry which is preliminary data.</text>
</comment>
<gene>
    <name evidence="1" type="ORF">QQZ08_010127</name>
</gene>
<proteinExistence type="predicted"/>
<accession>A0ABR1HKF1</accession>
<name>A0ABR1HKF1_9HYPO</name>
<evidence type="ECO:0000313" key="1">
    <source>
        <dbReference type="EMBL" id="KAK7421006.1"/>
    </source>
</evidence>
<dbReference type="EMBL" id="JAZAVK010000126">
    <property type="protein sequence ID" value="KAK7421006.1"/>
    <property type="molecule type" value="Genomic_DNA"/>
</dbReference>
<sequence>MASTSGFTLNSSALRSEGFVYVEDSALGQEVEKLQKIGFPRRTQVGLKFCRQSVLEDERVQRVLRDFFDAPCLGIYHWYACDPDHTYTFMKKEGSDPPALVIHLFTPGTRILLFEGSQLQTFRTWHASNGMLEVPNAALRKANITATEVVLQHGGL</sequence>
<reference evidence="1 2" key="1">
    <citation type="journal article" date="2025" name="Microbiol. Resour. Announc.">
        <title>Draft genome sequences for Neonectria magnoliae and Neonectria punicea, canker pathogens of Liriodendron tulipifera and Acer saccharum in West Virginia.</title>
        <authorList>
            <person name="Petronek H.M."/>
            <person name="Kasson M.T."/>
            <person name="Metheny A.M."/>
            <person name="Stauder C.M."/>
            <person name="Lovett B."/>
            <person name="Lynch S.C."/>
            <person name="Garnas J.R."/>
            <person name="Kasson L.R."/>
            <person name="Stajich J.E."/>
        </authorList>
    </citation>
    <scope>NUCLEOTIDE SEQUENCE [LARGE SCALE GENOMIC DNA]</scope>
    <source>
        <strain evidence="1 2">NRRL 64651</strain>
    </source>
</reference>
<evidence type="ECO:0000313" key="2">
    <source>
        <dbReference type="Proteomes" id="UP001498421"/>
    </source>
</evidence>
<organism evidence="1 2">
    <name type="scientific">Neonectria magnoliae</name>
    <dbReference type="NCBI Taxonomy" id="2732573"/>
    <lineage>
        <taxon>Eukaryota</taxon>
        <taxon>Fungi</taxon>
        <taxon>Dikarya</taxon>
        <taxon>Ascomycota</taxon>
        <taxon>Pezizomycotina</taxon>
        <taxon>Sordariomycetes</taxon>
        <taxon>Hypocreomycetidae</taxon>
        <taxon>Hypocreales</taxon>
        <taxon>Nectriaceae</taxon>
        <taxon>Neonectria</taxon>
    </lineage>
</organism>
<dbReference type="Proteomes" id="UP001498421">
    <property type="component" value="Unassembled WGS sequence"/>
</dbReference>
<protein>
    <submittedName>
        <fullName evidence="1">Uncharacterized protein</fullName>
    </submittedName>
</protein>
<keyword evidence="2" id="KW-1185">Reference proteome</keyword>